<feature type="compositionally biased region" description="Basic residues" evidence="1">
    <location>
        <begin position="64"/>
        <end position="73"/>
    </location>
</feature>
<accession>A0A3N4JV35</accession>
<dbReference type="Proteomes" id="UP000276215">
    <property type="component" value="Unassembled WGS sequence"/>
</dbReference>
<evidence type="ECO:0000256" key="1">
    <source>
        <dbReference type="SAM" id="MobiDB-lite"/>
    </source>
</evidence>
<keyword evidence="3" id="KW-1185">Reference proteome</keyword>
<dbReference type="EMBL" id="ML120383">
    <property type="protein sequence ID" value="RPB00001.1"/>
    <property type="molecule type" value="Genomic_DNA"/>
</dbReference>
<dbReference type="InterPro" id="IPR009057">
    <property type="entry name" value="Homeodomain-like_sf"/>
</dbReference>
<feature type="compositionally biased region" description="Basic and acidic residues" evidence="1">
    <location>
        <begin position="54"/>
        <end position="63"/>
    </location>
</feature>
<dbReference type="OrthoDB" id="9996331at2759"/>
<feature type="region of interest" description="Disordered" evidence="1">
    <location>
        <begin position="54"/>
        <end position="80"/>
    </location>
</feature>
<name>A0A3N4JV35_9PEZI</name>
<dbReference type="AlphaFoldDB" id="A0A3N4JV35"/>
<reference evidence="2 3" key="1">
    <citation type="journal article" date="2018" name="Nat. Ecol. Evol.">
        <title>Pezizomycetes genomes reveal the molecular basis of ectomycorrhizal truffle lifestyle.</title>
        <authorList>
            <person name="Murat C."/>
            <person name="Payen T."/>
            <person name="Noel B."/>
            <person name="Kuo A."/>
            <person name="Morin E."/>
            <person name="Chen J."/>
            <person name="Kohler A."/>
            <person name="Krizsan K."/>
            <person name="Balestrini R."/>
            <person name="Da Silva C."/>
            <person name="Montanini B."/>
            <person name="Hainaut M."/>
            <person name="Levati E."/>
            <person name="Barry K.W."/>
            <person name="Belfiori B."/>
            <person name="Cichocki N."/>
            <person name="Clum A."/>
            <person name="Dockter R.B."/>
            <person name="Fauchery L."/>
            <person name="Guy J."/>
            <person name="Iotti M."/>
            <person name="Le Tacon F."/>
            <person name="Lindquist E.A."/>
            <person name="Lipzen A."/>
            <person name="Malagnac F."/>
            <person name="Mello A."/>
            <person name="Molinier V."/>
            <person name="Miyauchi S."/>
            <person name="Poulain J."/>
            <person name="Riccioni C."/>
            <person name="Rubini A."/>
            <person name="Sitrit Y."/>
            <person name="Splivallo R."/>
            <person name="Traeger S."/>
            <person name="Wang M."/>
            <person name="Zifcakova L."/>
            <person name="Wipf D."/>
            <person name="Zambonelli A."/>
            <person name="Paolocci F."/>
            <person name="Nowrousian M."/>
            <person name="Ottonello S."/>
            <person name="Baldrian P."/>
            <person name="Spatafora J.W."/>
            <person name="Henrissat B."/>
            <person name="Nagy L.G."/>
            <person name="Aury J.M."/>
            <person name="Wincker P."/>
            <person name="Grigoriev I.V."/>
            <person name="Bonfante P."/>
            <person name="Martin F.M."/>
        </authorList>
    </citation>
    <scope>NUCLEOTIDE SEQUENCE [LARGE SCALE GENOMIC DNA]</scope>
    <source>
        <strain evidence="2 3">120613-1</strain>
    </source>
</reference>
<gene>
    <name evidence="2" type="ORF">L873DRAFT_1789226</name>
</gene>
<proteinExistence type="predicted"/>
<organism evidence="2 3">
    <name type="scientific">Choiromyces venosus 120613-1</name>
    <dbReference type="NCBI Taxonomy" id="1336337"/>
    <lineage>
        <taxon>Eukaryota</taxon>
        <taxon>Fungi</taxon>
        <taxon>Dikarya</taxon>
        <taxon>Ascomycota</taxon>
        <taxon>Pezizomycotina</taxon>
        <taxon>Pezizomycetes</taxon>
        <taxon>Pezizales</taxon>
        <taxon>Tuberaceae</taxon>
        <taxon>Choiromyces</taxon>
    </lineage>
</organism>
<evidence type="ECO:0000313" key="3">
    <source>
        <dbReference type="Proteomes" id="UP000276215"/>
    </source>
</evidence>
<dbReference type="SUPFAM" id="SSF46689">
    <property type="entry name" value="Homeodomain-like"/>
    <property type="match status" value="1"/>
</dbReference>
<evidence type="ECO:0000313" key="2">
    <source>
        <dbReference type="EMBL" id="RPB00001.1"/>
    </source>
</evidence>
<sequence>MAPILCSYAHKPIASKHLSEWTRGRMYGLHGRGMPLREISNYLTIPLTTVHDRVVAGDQEGKERKGRGRHPKTSKAQNNAMVEEALKNCNTTYKVIAKKITTEVPEKTIKYRLVEKNLKKLMVQERIHIDEALA</sequence>
<protein>
    <submittedName>
        <fullName evidence="2">Uncharacterized protein</fullName>
    </submittedName>
</protein>